<dbReference type="AlphaFoldDB" id="B2VW06"/>
<dbReference type="EMBL" id="DS231615">
    <property type="protein sequence ID" value="EDU40806.1"/>
    <property type="molecule type" value="Genomic_DNA"/>
</dbReference>
<reference evidence="3" key="1">
    <citation type="journal article" date="2013" name="G3 (Bethesda)">
        <title>Comparative genomics of a plant-pathogenic fungus, Pyrenophora tritici-repentis, reveals transduplication and the impact of repeat elements on pathogenicity and population divergence.</title>
        <authorList>
            <person name="Manning V.A."/>
            <person name="Pandelova I."/>
            <person name="Dhillon B."/>
            <person name="Wilhelm L.J."/>
            <person name="Goodwin S.B."/>
            <person name="Berlin A.M."/>
            <person name="Figueroa M."/>
            <person name="Freitag M."/>
            <person name="Hane J.K."/>
            <person name="Henrissat B."/>
            <person name="Holman W.H."/>
            <person name="Kodira C.D."/>
            <person name="Martin J."/>
            <person name="Oliver R.P."/>
            <person name="Robbertse B."/>
            <person name="Schackwitz W."/>
            <person name="Schwartz D.C."/>
            <person name="Spatafora J.W."/>
            <person name="Turgeon B.G."/>
            <person name="Yandava C."/>
            <person name="Young S."/>
            <person name="Zhou S."/>
            <person name="Zeng Q."/>
            <person name="Grigoriev I.V."/>
            <person name="Ma L.-J."/>
            <person name="Ciuffetti L.M."/>
        </authorList>
    </citation>
    <scope>NUCLEOTIDE SEQUENCE [LARGE SCALE GENOMIC DNA]</scope>
    <source>
        <strain evidence="3">Pt-1C-BFP</strain>
    </source>
</reference>
<dbReference type="Proteomes" id="UP000001471">
    <property type="component" value="Unassembled WGS sequence"/>
</dbReference>
<feature type="chain" id="PRO_5002784499" evidence="1">
    <location>
        <begin position="19"/>
        <end position="210"/>
    </location>
</feature>
<dbReference type="HOGENOM" id="CLU_1310677_0_0_1"/>
<gene>
    <name evidence="2" type="ORF">PTRG_01368</name>
</gene>
<name>B2VW06_PYRTR</name>
<evidence type="ECO:0000313" key="3">
    <source>
        <dbReference type="Proteomes" id="UP000001471"/>
    </source>
</evidence>
<evidence type="ECO:0000313" key="2">
    <source>
        <dbReference type="EMBL" id="EDU40806.1"/>
    </source>
</evidence>
<protein>
    <submittedName>
        <fullName evidence="2">Uncharacterized protein</fullName>
    </submittedName>
</protein>
<organism evidence="2 3">
    <name type="scientific">Pyrenophora tritici-repentis (strain Pt-1C-BFP)</name>
    <name type="common">Wheat tan spot fungus</name>
    <name type="synonym">Drechslera tritici-repentis</name>
    <dbReference type="NCBI Taxonomy" id="426418"/>
    <lineage>
        <taxon>Eukaryota</taxon>
        <taxon>Fungi</taxon>
        <taxon>Dikarya</taxon>
        <taxon>Ascomycota</taxon>
        <taxon>Pezizomycotina</taxon>
        <taxon>Dothideomycetes</taxon>
        <taxon>Pleosporomycetidae</taxon>
        <taxon>Pleosporales</taxon>
        <taxon>Pleosporineae</taxon>
        <taxon>Pleosporaceae</taxon>
        <taxon>Pyrenophora</taxon>
    </lineage>
</organism>
<proteinExistence type="predicted"/>
<sequence length="210" mass="22620">MLPTHPLLTLSLLPLTSAWDFYANHTIGSCVEVECPAADPAEAKGQVLSGCRVQNQNHRTIGLRTFSTNITENTSQNLTWTVGMTLYDGIDAQGRNASGTRTVEKDYYLGTPANLNLSRSDLPYEGCTYYAGSTIQMINGVDLVLTLFWSPDGDVQGALEEPDVDVECLWPIALNQRMLDTQADGGAVGVGWSWTAVVGAACVLFAGMLV</sequence>
<feature type="signal peptide" evidence="1">
    <location>
        <begin position="1"/>
        <end position="18"/>
    </location>
</feature>
<accession>B2VW06</accession>
<dbReference type="OrthoDB" id="4154404at2759"/>
<keyword evidence="1" id="KW-0732">Signal</keyword>
<dbReference type="STRING" id="426418.B2VW06"/>
<evidence type="ECO:0000256" key="1">
    <source>
        <dbReference type="SAM" id="SignalP"/>
    </source>
</evidence>
<dbReference type="InParanoid" id="B2VW06"/>